<proteinExistence type="predicted"/>
<keyword evidence="3" id="KW-1185">Reference proteome</keyword>
<dbReference type="Proteomes" id="UP000275385">
    <property type="component" value="Unassembled WGS sequence"/>
</dbReference>
<accession>A0A420Y3P3</accession>
<evidence type="ECO:0000256" key="1">
    <source>
        <dbReference type="SAM" id="Phobius"/>
    </source>
</evidence>
<dbReference type="EMBL" id="QVQW01000056">
    <property type="protein sequence ID" value="RKU42489.1"/>
    <property type="molecule type" value="Genomic_DNA"/>
</dbReference>
<evidence type="ECO:0000313" key="3">
    <source>
        <dbReference type="Proteomes" id="UP000275385"/>
    </source>
</evidence>
<keyword evidence="1" id="KW-1133">Transmembrane helix</keyword>
<protein>
    <submittedName>
        <fullName evidence="2">Uncharacterized protein</fullName>
    </submittedName>
</protein>
<dbReference type="AlphaFoldDB" id="A0A420Y3P3"/>
<name>A0A420Y3P3_9PEZI</name>
<organism evidence="2 3">
    <name type="scientific">Coniochaeta pulveracea</name>
    <dbReference type="NCBI Taxonomy" id="177199"/>
    <lineage>
        <taxon>Eukaryota</taxon>
        <taxon>Fungi</taxon>
        <taxon>Dikarya</taxon>
        <taxon>Ascomycota</taxon>
        <taxon>Pezizomycotina</taxon>
        <taxon>Sordariomycetes</taxon>
        <taxon>Sordariomycetidae</taxon>
        <taxon>Coniochaetales</taxon>
        <taxon>Coniochaetaceae</taxon>
        <taxon>Coniochaeta</taxon>
    </lineage>
</organism>
<keyword evidence="1" id="KW-0472">Membrane</keyword>
<evidence type="ECO:0000313" key="2">
    <source>
        <dbReference type="EMBL" id="RKU42489.1"/>
    </source>
</evidence>
<gene>
    <name evidence="2" type="ORF">DL546_006161</name>
</gene>
<reference evidence="2 3" key="1">
    <citation type="submission" date="2018-08" db="EMBL/GenBank/DDBJ databases">
        <title>Draft genome of the lignicolous fungus Coniochaeta pulveracea.</title>
        <authorList>
            <person name="Borstlap C.J."/>
            <person name="De Witt R.N."/>
            <person name="Botha A."/>
            <person name="Volschenk H."/>
        </authorList>
    </citation>
    <scope>NUCLEOTIDE SEQUENCE [LARGE SCALE GENOMIC DNA]</scope>
    <source>
        <strain evidence="2 3">CAB683</strain>
    </source>
</reference>
<keyword evidence="1" id="KW-0812">Transmembrane</keyword>
<feature type="transmembrane region" description="Helical" evidence="1">
    <location>
        <begin position="56"/>
        <end position="75"/>
    </location>
</feature>
<sequence>MTGSGDTTRTCRSRRLERAVMTKKKSKLLRLLKMRLVYDVARGDMLSKSTGYAEDHIRILVVMLLHLVLAPLWSGEGRLRKRNNRGKKKREENTIGVNVACAGIS</sequence>
<comment type="caution">
    <text evidence="2">The sequence shown here is derived from an EMBL/GenBank/DDBJ whole genome shotgun (WGS) entry which is preliminary data.</text>
</comment>